<organism evidence="2 3">
    <name type="scientific">Chitinilyticum piscinae</name>
    <dbReference type="NCBI Taxonomy" id="2866724"/>
    <lineage>
        <taxon>Bacteria</taxon>
        <taxon>Pseudomonadati</taxon>
        <taxon>Pseudomonadota</taxon>
        <taxon>Betaproteobacteria</taxon>
        <taxon>Neisseriales</taxon>
        <taxon>Chitinibacteraceae</taxon>
        <taxon>Chitinilyticum</taxon>
    </lineage>
</organism>
<sequence length="129" mass="14210">MTLRFSPHHALLTLLLLGGEIIIGRYLHGGIIRAYGGDVLVIPLLYCAARTFWHPIRPLLLPVGLLGLGALTELLQALQLADRLRLSNPSLPRTLIGSHADPLDLLAYLLGALLILLAQHYWRRRNSAA</sequence>
<dbReference type="InterPro" id="IPR021257">
    <property type="entry name" value="DUF2809"/>
</dbReference>
<evidence type="ECO:0000313" key="3">
    <source>
        <dbReference type="Proteomes" id="UP000604481"/>
    </source>
</evidence>
<accession>A0A8J7FQT8</accession>
<keyword evidence="1" id="KW-0812">Transmembrane</keyword>
<feature type="transmembrane region" description="Helical" evidence="1">
    <location>
        <begin position="59"/>
        <end position="81"/>
    </location>
</feature>
<dbReference type="RefSeq" id="WP_194115574.1">
    <property type="nucleotide sequence ID" value="NZ_JADFUA010000003.1"/>
</dbReference>
<reference evidence="2 3" key="1">
    <citation type="submission" date="2020-10" db="EMBL/GenBank/DDBJ databases">
        <title>The genome sequence of Chitinilyticum litopenaei 4Y14.</title>
        <authorList>
            <person name="Liu Y."/>
        </authorList>
    </citation>
    <scope>NUCLEOTIDE SEQUENCE [LARGE SCALE GENOMIC DNA]</scope>
    <source>
        <strain evidence="2 3">4Y14</strain>
    </source>
</reference>
<proteinExistence type="predicted"/>
<name>A0A8J7FQT8_9NEIS</name>
<protein>
    <submittedName>
        <fullName evidence="2">DUF2809 domain-containing protein</fullName>
    </submittedName>
</protein>
<dbReference type="Proteomes" id="UP000604481">
    <property type="component" value="Unassembled WGS sequence"/>
</dbReference>
<keyword evidence="3" id="KW-1185">Reference proteome</keyword>
<keyword evidence="1" id="KW-0472">Membrane</keyword>
<gene>
    <name evidence="2" type="ORF">INR99_06800</name>
</gene>
<dbReference type="AlphaFoldDB" id="A0A8J7FQT8"/>
<feature type="transmembrane region" description="Helical" evidence="1">
    <location>
        <begin position="34"/>
        <end position="53"/>
    </location>
</feature>
<evidence type="ECO:0000313" key="2">
    <source>
        <dbReference type="EMBL" id="MBE9609051.1"/>
    </source>
</evidence>
<feature type="transmembrane region" description="Helical" evidence="1">
    <location>
        <begin position="102"/>
        <end position="122"/>
    </location>
</feature>
<comment type="caution">
    <text evidence="2">The sequence shown here is derived from an EMBL/GenBank/DDBJ whole genome shotgun (WGS) entry which is preliminary data.</text>
</comment>
<keyword evidence="1" id="KW-1133">Transmembrane helix</keyword>
<evidence type="ECO:0000256" key="1">
    <source>
        <dbReference type="SAM" id="Phobius"/>
    </source>
</evidence>
<dbReference type="EMBL" id="JADFUA010000003">
    <property type="protein sequence ID" value="MBE9609051.1"/>
    <property type="molecule type" value="Genomic_DNA"/>
</dbReference>
<dbReference type="Pfam" id="PF10990">
    <property type="entry name" value="DUF2809"/>
    <property type="match status" value="1"/>
</dbReference>
<feature type="transmembrane region" description="Helical" evidence="1">
    <location>
        <begin position="6"/>
        <end position="27"/>
    </location>
</feature>